<gene>
    <name evidence="2" type="ORF">PCOR1329_LOCUS65141</name>
</gene>
<name>A0ABN9W963_9DINO</name>
<accession>A0ABN9W963</accession>
<evidence type="ECO:0000256" key="1">
    <source>
        <dbReference type="SAM" id="MobiDB-lite"/>
    </source>
</evidence>
<sequence length="224" mass="21683">MRPMPGATNGSPAALEAVRGALLASHAASGLAAAHAPAGARLLRAADGLPRIAVAVLGAPKAVPPPAPGAAKATGRPRWRRRSRGRGGACGTHGGPVQGTGDATAVEVVDMAAATDAAMAVAAPAPSVLAVDDRVAEGAGAVAALSCLEDDAWADELPALHGGRMAADAVDAGGLVPSARLRAEFAAATAAHDTRRIAAIIKEAVGSACGGGRGGRQGPGPFCG</sequence>
<evidence type="ECO:0000313" key="2">
    <source>
        <dbReference type="EMBL" id="CAK0882707.1"/>
    </source>
</evidence>
<keyword evidence="3" id="KW-1185">Reference proteome</keyword>
<evidence type="ECO:0000313" key="3">
    <source>
        <dbReference type="Proteomes" id="UP001189429"/>
    </source>
</evidence>
<organism evidence="2 3">
    <name type="scientific">Prorocentrum cordatum</name>
    <dbReference type="NCBI Taxonomy" id="2364126"/>
    <lineage>
        <taxon>Eukaryota</taxon>
        <taxon>Sar</taxon>
        <taxon>Alveolata</taxon>
        <taxon>Dinophyceae</taxon>
        <taxon>Prorocentrales</taxon>
        <taxon>Prorocentraceae</taxon>
        <taxon>Prorocentrum</taxon>
    </lineage>
</organism>
<protein>
    <submittedName>
        <fullName evidence="2">Uncharacterized protein</fullName>
    </submittedName>
</protein>
<reference evidence="2" key="1">
    <citation type="submission" date="2023-10" db="EMBL/GenBank/DDBJ databases">
        <authorList>
            <person name="Chen Y."/>
            <person name="Shah S."/>
            <person name="Dougan E. K."/>
            <person name="Thang M."/>
            <person name="Chan C."/>
        </authorList>
    </citation>
    <scope>NUCLEOTIDE SEQUENCE [LARGE SCALE GENOMIC DNA]</scope>
</reference>
<feature type="compositionally biased region" description="Gly residues" evidence="1">
    <location>
        <begin position="86"/>
        <end position="98"/>
    </location>
</feature>
<feature type="region of interest" description="Disordered" evidence="1">
    <location>
        <begin position="63"/>
        <end position="98"/>
    </location>
</feature>
<dbReference type="Proteomes" id="UP001189429">
    <property type="component" value="Unassembled WGS sequence"/>
</dbReference>
<comment type="caution">
    <text evidence="2">The sequence shown here is derived from an EMBL/GenBank/DDBJ whole genome shotgun (WGS) entry which is preliminary data.</text>
</comment>
<dbReference type="EMBL" id="CAUYUJ010018327">
    <property type="protein sequence ID" value="CAK0882707.1"/>
    <property type="molecule type" value="Genomic_DNA"/>
</dbReference>
<feature type="compositionally biased region" description="Basic residues" evidence="1">
    <location>
        <begin position="75"/>
        <end position="85"/>
    </location>
</feature>
<proteinExistence type="predicted"/>